<feature type="transmembrane region" description="Helical" evidence="1">
    <location>
        <begin position="61"/>
        <end position="88"/>
    </location>
</feature>
<feature type="domain" description="TRAP C4-dicarboxylate transport system permease DctM subunit" evidence="2">
    <location>
        <begin position="2"/>
        <end position="112"/>
    </location>
</feature>
<reference evidence="3" key="1">
    <citation type="submission" date="2019-08" db="EMBL/GenBank/DDBJ databases">
        <authorList>
            <person name="Kucharzyk K."/>
            <person name="Murdoch R.W."/>
            <person name="Higgins S."/>
            <person name="Loffler F."/>
        </authorList>
    </citation>
    <scope>NUCLEOTIDE SEQUENCE</scope>
</reference>
<name>A0A645A577_9ZZZZ</name>
<dbReference type="Pfam" id="PF06808">
    <property type="entry name" value="DctM"/>
    <property type="match status" value="1"/>
</dbReference>
<sequence length="147" mass="14981">MGLFIKDFAMSLAGRTIGGEAKVSIVASGLMGMINGSAVGNVAATGTFTIPLMRDAGFKPVFAAAVVAVAGTGGMIMPPVMGAASFIMAEYLGVQYVTIMLAAAIPAACPVTMAGGMTRTTSHKYPSAAIFLPAAIRLSKLPSYMQR</sequence>
<feature type="transmembrane region" description="Helical" evidence="1">
    <location>
        <begin position="94"/>
        <end position="114"/>
    </location>
</feature>
<dbReference type="AlphaFoldDB" id="A0A645A577"/>
<dbReference type="InterPro" id="IPR010656">
    <property type="entry name" value="DctM"/>
</dbReference>
<accession>A0A645A577</accession>
<proteinExistence type="predicted"/>
<keyword evidence="1" id="KW-0472">Membrane</keyword>
<organism evidence="3">
    <name type="scientific">bioreactor metagenome</name>
    <dbReference type="NCBI Taxonomy" id="1076179"/>
    <lineage>
        <taxon>unclassified sequences</taxon>
        <taxon>metagenomes</taxon>
        <taxon>ecological metagenomes</taxon>
    </lineage>
</organism>
<evidence type="ECO:0000259" key="2">
    <source>
        <dbReference type="Pfam" id="PF06808"/>
    </source>
</evidence>
<dbReference type="PANTHER" id="PTHR43849">
    <property type="entry name" value="BLL3936 PROTEIN"/>
    <property type="match status" value="1"/>
</dbReference>
<protein>
    <recommendedName>
        <fullName evidence="2">TRAP C4-dicarboxylate transport system permease DctM subunit domain-containing protein</fullName>
    </recommendedName>
</protein>
<dbReference type="EMBL" id="VSSQ01012057">
    <property type="protein sequence ID" value="MPM48345.1"/>
    <property type="molecule type" value="Genomic_DNA"/>
</dbReference>
<dbReference type="PANTHER" id="PTHR43849:SF2">
    <property type="entry name" value="BLL3936 PROTEIN"/>
    <property type="match status" value="1"/>
</dbReference>
<gene>
    <name evidence="3" type="ORF">SDC9_95069</name>
</gene>
<keyword evidence="1" id="KW-0812">Transmembrane</keyword>
<keyword evidence="1" id="KW-1133">Transmembrane helix</keyword>
<evidence type="ECO:0000256" key="1">
    <source>
        <dbReference type="SAM" id="Phobius"/>
    </source>
</evidence>
<comment type="caution">
    <text evidence="3">The sequence shown here is derived from an EMBL/GenBank/DDBJ whole genome shotgun (WGS) entry which is preliminary data.</text>
</comment>
<evidence type="ECO:0000313" key="3">
    <source>
        <dbReference type="EMBL" id="MPM48345.1"/>
    </source>
</evidence>